<dbReference type="Proteomes" id="UP000549911">
    <property type="component" value="Unassembled WGS sequence"/>
</dbReference>
<reference evidence="3 4" key="1">
    <citation type="submission" date="2020-07" db="EMBL/GenBank/DDBJ databases">
        <authorList>
            <person name="Partida-Martinez L."/>
            <person name="Huntemann M."/>
            <person name="Clum A."/>
            <person name="Wang J."/>
            <person name="Palaniappan K."/>
            <person name="Ritter S."/>
            <person name="Chen I.-M."/>
            <person name="Stamatis D."/>
            <person name="Reddy T."/>
            <person name="O'Malley R."/>
            <person name="Daum C."/>
            <person name="Shapiro N."/>
            <person name="Ivanova N."/>
            <person name="Kyrpides N."/>
            <person name="Woyke T."/>
        </authorList>
    </citation>
    <scope>NUCLEOTIDE SEQUENCE [LARGE SCALE GENOMIC DNA]</scope>
    <source>
        <strain evidence="3 4">AT2.17</strain>
    </source>
</reference>
<comment type="caution">
    <text evidence="3">The sequence shown here is derived from an EMBL/GenBank/DDBJ whole genome shotgun (WGS) entry which is preliminary data.</text>
</comment>
<protein>
    <submittedName>
        <fullName evidence="3">Uncharacterized protein YukE</fullName>
    </submittedName>
</protein>
<reference evidence="3 4" key="2">
    <citation type="submission" date="2020-08" db="EMBL/GenBank/DDBJ databases">
        <title>The Agave Microbiome: Exploring the role of microbial communities in plant adaptations to desert environments.</title>
        <authorList>
            <person name="Partida-Martinez L.P."/>
        </authorList>
    </citation>
    <scope>NUCLEOTIDE SEQUENCE [LARGE SCALE GENOMIC DNA]</scope>
    <source>
        <strain evidence="3 4">AT2.17</strain>
    </source>
</reference>
<dbReference type="InterPro" id="IPR036689">
    <property type="entry name" value="ESAT-6-like_sf"/>
</dbReference>
<evidence type="ECO:0000313" key="4">
    <source>
        <dbReference type="Proteomes" id="UP000549911"/>
    </source>
</evidence>
<dbReference type="InterPro" id="IPR057746">
    <property type="entry name" value="CpnT-like_N"/>
</dbReference>
<accession>A0A7Y9KP86</accession>
<evidence type="ECO:0000313" key="3">
    <source>
        <dbReference type="EMBL" id="NYE36461.1"/>
    </source>
</evidence>
<feature type="compositionally biased region" description="Polar residues" evidence="1">
    <location>
        <begin position="303"/>
        <end position="315"/>
    </location>
</feature>
<feature type="region of interest" description="Disordered" evidence="1">
    <location>
        <begin position="293"/>
        <end position="315"/>
    </location>
</feature>
<dbReference type="SUPFAM" id="SSF140453">
    <property type="entry name" value="EsxAB dimer-like"/>
    <property type="match status" value="1"/>
</dbReference>
<dbReference type="Gene3D" id="3.90.70.10">
    <property type="entry name" value="Cysteine proteinases"/>
    <property type="match status" value="1"/>
</dbReference>
<dbReference type="EMBL" id="JACCBW010000002">
    <property type="protein sequence ID" value="NYE36461.1"/>
    <property type="molecule type" value="Genomic_DNA"/>
</dbReference>
<dbReference type="Pfam" id="PF25547">
    <property type="entry name" value="WXG100_2"/>
    <property type="match status" value="1"/>
</dbReference>
<name>A0A7Y9KP86_9ACTN</name>
<sequence>MGLLDDAIGRLRDVVARVEDIDLWPPWDAAQTIVDAVAEAVQVATQQPAPDPADLANAASAWRKIATSADNAVDELEACRTAIDATAWDGTSGDGFRTSMRRLGTRTGTVPTAARGVATALDVLAESMTKARDRHRRADDALRENLQLSWGDLLPWELVDYLRGIVEGVAHAIREAIGAYEDARDAVRVARNAIRTAMDEIDLPDELPEGVSPVALVNGWEDEDGPLSGATLEQYDDAFGRLSPDEQQAVRDALAGARSDEEAAWIMAGVASGLTGTALANYLARLHTMSPGELDDLDPPTDGSYSQPDQTTCGSSSLVMSRMLNDPAYALWMETGYDPVTGQTDPRSPEERFADESLAMHDRTNALKDRDGDLQFPWPQAAGTQPWAVAAEMSSDGGSGVPGTEYDVETVAPSDRGATYDHIADSVENGHNVPLYVGDTTRPGHVVLVTGSDGDSLTIFDPASGREQTVSRDDFTSGDLGVSGWDEPWFAVTPAS</sequence>
<evidence type="ECO:0000259" key="2">
    <source>
        <dbReference type="Pfam" id="PF25547"/>
    </source>
</evidence>
<gene>
    <name evidence="3" type="ORF">F4692_001594</name>
</gene>
<dbReference type="Gene3D" id="1.10.287.1060">
    <property type="entry name" value="ESAT-6-like"/>
    <property type="match status" value="1"/>
</dbReference>
<evidence type="ECO:0000256" key="1">
    <source>
        <dbReference type="SAM" id="MobiDB-lite"/>
    </source>
</evidence>
<dbReference type="RefSeq" id="WP_179619137.1">
    <property type="nucleotide sequence ID" value="NZ_JACCBW010000002.1"/>
</dbReference>
<dbReference type="AlphaFoldDB" id="A0A7Y9KP86"/>
<proteinExistence type="predicted"/>
<organism evidence="3 4">
    <name type="scientific">Nocardioides cavernae</name>
    <dbReference type="NCBI Taxonomy" id="1921566"/>
    <lineage>
        <taxon>Bacteria</taxon>
        <taxon>Bacillati</taxon>
        <taxon>Actinomycetota</taxon>
        <taxon>Actinomycetes</taxon>
        <taxon>Propionibacteriales</taxon>
        <taxon>Nocardioidaceae</taxon>
        <taxon>Nocardioides</taxon>
    </lineage>
</organism>
<feature type="domain" description="Outer membrane channel protein CpnT-like N-terminal" evidence="2">
    <location>
        <begin position="31"/>
        <end position="132"/>
    </location>
</feature>
<keyword evidence="4" id="KW-1185">Reference proteome</keyword>